<dbReference type="eggNOG" id="COG1090">
    <property type="taxonomic scope" value="Bacteria"/>
</dbReference>
<comment type="caution">
    <text evidence="4">The sequence shown here is derived from an EMBL/GenBank/DDBJ whole genome shotgun (WGS) entry which is preliminary data.</text>
</comment>
<dbReference type="InterPro" id="IPR036291">
    <property type="entry name" value="NAD(P)-bd_dom_sf"/>
</dbReference>
<keyword evidence="5" id="KW-1185">Reference proteome</keyword>
<comment type="similarity">
    <text evidence="1">Belongs to the NAD(P)-dependent epimerase/dehydratase family. SDR39U1 subfamily.</text>
</comment>
<dbReference type="AlphaFoldDB" id="A0A0A3IRT2"/>
<dbReference type="Pfam" id="PF01370">
    <property type="entry name" value="Epimerase"/>
    <property type="match status" value="1"/>
</dbReference>
<dbReference type="RefSeq" id="WP_036188237.1">
    <property type="nucleotide sequence ID" value="NZ_AVDA01000018.1"/>
</dbReference>
<dbReference type="STRING" id="1384049.CD29_14875"/>
<evidence type="ECO:0000313" key="5">
    <source>
        <dbReference type="Proteomes" id="UP000030416"/>
    </source>
</evidence>
<dbReference type="PANTHER" id="PTHR11092">
    <property type="entry name" value="SUGAR NUCLEOTIDE EPIMERASE RELATED"/>
    <property type="match status" value="1"/>
</dbReference>
<dbReference type="SUPFAM" id="SSF51735">
    <property type="entry name" value="NAD(P)-binding Rossmann-fold domains"/>
    <property type="match status" value="1"/>
</dbReference>
<organism evidence="4 5">
    <name type="scientific">Ureibacillus manganicus DSM 26584</name>
    <dbReference type="NCBI Taxonomy" id="1384049"/>
    <lineage>
        <taxon>Bacteria</taxon>
        <taxon>Bacillati</taxon>
        <taxon>Bacillota</taxon>
        <taxon>Bacilli</taxon>
        <taxon>Bacillales</taxon>
        <taxon>Caryophanaceae</taxon>
        <taxon>Ureibacillus</taxon>
    </lineage>
</organism>
<evidence type="ECO:0000256" key="1">
    <source>
        <dbReference type="ARBA" id="ARBA00009353"/>
    </source>
</evidence>
<evidence type="ECO:0000313" key="4">
    <source>
        <dbReference type="EMBL" id="KGR77542.1"/>
    </source>
</evidence>
<dbReference type="OrthoDB" id="9801773at2"/>
<dbReference type="InterPro" id="IPR010099">
    <property type="entry name" value="SDR39U1"/>
</dbReference>
<evidence type="ECO:0000259" key="3">
    <source>
        <dbReference type="Pfam" id="PF08338"/>
    </source>
</evidence>
<dbReference type="InterPro" id="IPR001509">
    <property type="entry name" value="Epimerase_deHydtase"/>
</dbReference>
<accession>A0A0A3IRT2</accession>
<dbReference type="EMBL" id="JPVN01000018">
    <property type="protein sequence ID" value="KGR77542.1"/>
    <property type="molecule type" value="Genomic_DNA"/>
</dbReference>
<feature type="domain" description="DUF1731" evidence="3">
    <location>
        <begin position="250"/>
        <end position="296"/>
    </location>
</feature>
<gene>
    <name evidence="4" type="ORF">CD29_14875</name>
</gene>
<protein>
    <submittedName>
        <fullName evidence="4">Multidrug MFS transporter</fullName>
    </submittedName>
</protein>
<evidence type="ECO:0000259" key="2">
    <source>
        <dbReference type="Pfam" id="PF01370"/>
    </source>
</evidence>
<reference evidence="4 5" key="1">
    <citation type="submission" date="2014-02" db="EMBL/GenBank/DDBJ databases">
        <title>Draft genome sequence of Lysinibacillus manganicus DSM 26584T.</title>
        <authorList>
            <person name="Zhang F."/>
            <person name="Wang G."/>
            <person name="Zhang L."/>
        </authorList>
    </citation>
    <scope>NUCLEOTIDE SEQUENCE [LARGE SCALE GENOMIC DNA]</scope>
    <source>
        <strain evidence="4 5">DSM 26584</strain>
    </source>
</reference>
<proteinExistence type="inferred from homology"/>
<dbReference type="Gene3D" id="3.40.50.720">
    <property type="entry name" value="NAD(P)-binding Rossmann-like Domain"/>
    <property type="match status" value="1"/>
</dbReference>
<dbReference type="InterPro" id="IPR013549">
    <property type="entry name" value="DUF1731"/>
</dbReference>
<name>A0A0A3IRT2_9BACL</name>
<sequence>MRIVIAGGTGFIGKTLTDLLISEGHEVIILTRKNETKIKGVTYVPWLKEGTVPEKKLENIDAFINLAGVSINNGRWSKEHQEQIYNSRMEATDELLRIISVLPQKPSTFINASAIGIYPVSLDAEYTEKTKVTPNDFLGRTVYDWENRAKQVEKYGVRCVFMRFGVVLGSEGALSLMALPYRMFAGGTVGTGKQWVSWVHVLDVARAIAFSLRRGKLSGPVNVTAPTPLRMKDFGNTIATILKRPHWLPVPAIALKLVLGQKSKLVLEGQKVLPKVLIEEGFEFTYPSLDLALKDLFRKS</sequence>
<dbReference type="PANTHER" id="PTHR11092:SF0">
    <property type="entry name" value="EPIMERASE FAMILY PROTEIN SDR39U1"/>
    <property type="match status" value="1"/>
</dbReference>
<dbReference type="Pfam" id="PF08338">
    <property type="entry name" value="DUF1731"/>
    <property type="match status" value="1"/>
</dbReference>
<dbReference type="Proteomes" id="UP000030416">
    <property type="component" value="Unassembled WGS sequence"/>
</dbReference>
<dbReference type="NCBIfam" id="TIGR01777">
    <property type="entry name" value="yfcH"/>
    <property type="match status" value="1"/>
</dbReference>
<feature type="domain" description="NAD-dependent epimerase/dehydratase" evidence="2">
    <location>
        <begin position="3"/>
        <end position="222"/>
    </location>
</feature>